<feature type="compositionally biased region" description="Polar residues" evidence="5">
    <location>
        <begin position="1"/>
        <end position="17"/>
    </location>
</feature>
<gene>
    <name evidence="7" type="ORF">M0R45_001992</name>
    <name evidence="8" type="ORF">M0R45_028652</name>
</gene>
<dbReference type="InterPro" id="IPR004330">
    <property type="entry name" value="FAR1_DNA_bnd_dom"/>
</dbReference>
<evidence type="ECO:0000313" key="7">
    <source>
        <dbReference type="EMBL" id="KAK9901720.1"/>
    </source>
</evidence>
<evidence type="ECO:0000256" key="4">
    <source>
        <dbReference type="PROSITE-ProRule" id="PRU00325"/>
    </source>
</evidence>
<name>A0AAW1W5A9_RUBAR</name>
<feature type="region of interest" description="Disordered" evidence="5">
    <location>
        <begin position="727"/>
        <end position="749"/>
    </location>
</feature>
<accession>A0AAW1W5A9</accession>
<evidence type="ECO:0000259" key="6">
    <source>
        <dbReference type="PROSITE" id="PS50966"/>
    </source>
</evidence>
<dbReference type="GO" id="GO:0008270">
    <property type="term" value="F:zinc ion binding"/>
    <property type="evidence" value="ECO:0007669"/>
    <property type="project" value="UniProtKB-KW"/>
</dbReference>
<dbReference type="InterPro" id="IPR018289">
    <property type="entry name" value="MULE_transposase_dom"/>
</dbReference>
<keyword evidence="1" id="KW-0479">Metal-binding</keyword>
<organism evidence="8 9">
    <name type="scientific">Rubus argutus</name>
    <name type="common">Southern blackberry</name>
    <dbReference type="NCBI Taxonomy" id="59490"/>
    <lineage>
        <taxon>Eukaryota</taxon>
        <taxon>Viridiplantae</taxon>
        <taxon>Streptophyta</taxon>
        <taxon>Embryophyta</taxon>
        <taxon>Tracheophyta</taxon>
        <taxon>Spermatophyta</taxon>
        <taxon>Magnoliopsida</taxon>
        <taxon>eudicotyledons</taxon>
        <taxon>Gunneridae</taxon>
        <taxon>Pentapetalae</taxon>
        <taxon>rosids</taxon>
        <taxon>fabids</taxon>
        <taxon>Rosales</taxon>
        <taxon>Rosaceae</taxon>
        <taxon>Rosoideae</taxon>
        <taxon>Rosoideae incertae sedis</taxon>
        <taxon>Rubus</taxon>
    </lineage>
</organism>
<keyword evidence="3" id="KW-0862">Zinc</keyword>
<evidence type="ECO:0000256" key="1">
    <source>
        <dbReference type="ARBA" id="ARBA00022723"/>
    </source>
</evidence>
<dbReference type="InterPro" id="IPR006564">
    <property type="entry name" value="Znf_PMZ"/>
</dbReference>
<dbReference type="EMBL" id="JBEDUW010000290">
    <property type="protein sequence ID" value="KAK9901720.1"/>
    <property type="molecule type" value="Genomic_DNA"/>
</dbReference>
<evidence type="ECO:0000256" key="3">
    <source>
        <dbReference type="ARBA" id="ARBA00022833"/>
    </source>
</evidence>
<dbReference type="PROSITE" id="PS50966">
    <property type="entry name" value="ZF_SWIM"/>
    <property type="match status" value="1"/>
</dbReference>
<evidence type="ECO:0000313" key="8">
    <source>
        <dbReference type="EMBL" id="KAK9920090.1"/>
    </source>
</evidence>
<dbReference type="PANTHER" id="PTHR47718:SF15">
    <property type="entry name" value="PROTEIN FAR1-RELATED SEQUENCE 5-LIKE"/>
    <property type="match status" value="1"/>
</dbReference>
<keyword evidence="9" id="KW-1185">Reference proteome</keyword>
<evidence type="ECO:0000256" key="5">
    <source>
        <dbReference type="SAM" id="MobiDB-lite"/>
    </source>
</evidence>
<feature type="domain" description="SWIM-type" evidence="6">
    <location>
        <begin position="547"/>
        <end position="585"/>
    </location>
</feature>
<dbReference type="Pfam" id="PF10551">
    <property type="entry name" value="MULE"/>
    <property type="match status" value="1"/>
</dbReference>
<reference evidence="8 9" key="1">
    <citation type="journal article" date="2023" name="G3 (Bethesda)">
        <title>A chromosome-length genome assembly and annotation of blackberry (Rubus argutus, cv. 'Hillquist').</title>
        <authorList>
            <person name="Bruna T."/>
            <person name="Aryal R."/>
            <person name="Dudchenko O."/>
            <person name="Sargent D.J."/>
            <person name="Mead D."/>
            <person name="Buti M."/>
            <person name="Cavallini A."/>
            <person name="Hytonen T."/>
            <person name="Andres J."/>
            <person name="Pham M."/>
            <person name="Weisz D."/>
            <person name="Mascagni F."/>
            <person name="Usai G."/>
            <person name="Natali L."/>
            <person name="Bassil N."/>
            <person name="Fernandez G.E."/>
            <person name="Lomsadze A."/>
            <person name="Armour M."/>
            <person name="Olukolu B."/>
            <person name="Poorten T."/>
            <person name="Britton C."/>
            <person name="Davik J."/>
            <person name="Ashrafi H."/>
            <person name="Aiden E.L."/>
            <person name="Borodovsky M."/>
            <person name="Worthington M."/>
        </authorList>
    </citation>
    <scope>NUCLEOTIDE SEQUENCE [LARGE SCALE GENOMIC DNA]</scope>
    <source>
        <strain evidence="8">PI 553951</strain>
    </source>
</reference>
<feature type="region of interest" description="Disordered" evidence="5">
    <location>
        <begin position="1"/>
        <end position="23"/>
    </location>
</feature>
<dbReference type="InterPro" id="IPR007527">
    <property type="entry name" value="Znf_SWIM"/>
</dbReference>
<dbReference type="Proteomes" id="UP001457282">
    <property type="component" value="Unassembled WGS sequence"/>
</dbReference>
<evidence type="ECO:0000313" key="9">
    <source>
        <dbReference type="Proteomes" id="UP001457282"/>
    </source>
</evidence>
<protein>
    <recommendedName>
        <fullName evidence="6">SWIM-type domain-containing protein</fullName>
    </recommendedName>
</protein>
<proteinExistence type="predicted"/>
<dbReference type="EMBL" id="JBEDUW010000006">
    <property type="protein sequence ID" value="KAK9920090.1"/>
    <property type="molecule type" value="Genomic_DNA"/>
</dbReference>
<comment type="caution">
    <text evidence="8">The sequence shown here is derived from an EMBL/GenBank/DDBJ whole genome shotgun (WGS) entry which is preliminary data.</text>
</comment>
<sequence>MDASNKLQMSEVNFQDQNQERGSEKNHLEYFGIMFDKLSPEDLIGKEFETIEEAETFYFAYAKAMGFDVRKDDKRSSTRTGRVTIRKWVCSAQGKRSEKYMNNNNKVRMPKKVTRWNCPCLLKVRYFKETNSYVVMNFIIDHSHDLVQKHESHLLRSHRSVPNSQLELAKSMRRVSIKTCHTYEYMVDRAGGFANVGFTIKDLYNKLDSSRREIILEGDAEAALAYLKGKAATDTNLFCKYSIDENNRLANLFWRDSNSLLDYSCFGDVLVFDSTYKTNYYEKPLVLFVGTNNHLSTIIFGFALLVDETIETYTWVLQMFLESMEGKKPIAILTDGDEAMRKAIEIMLPGCPHRLCTWHIAKNAQSNLHDPEILSEFRRCMFDEVTPFGFDQLWNDMVNKFGLHEKTWVKMMYEKRHKWAEAFISGHFFARMRSTQRCEGMNNFVKDYLGNGVKLFELIPSLDRALARLRNNVIEEDFRSNNSTHVLTTQLRQLEKSASSIFTDNVFHLVREEIDKVGGLITSRIMRFRSSRVYITSRYNNNEEYECTTVYHYRESNPRIECSCKLFECEGIPCCHSFNIMKHERMREIPTSLVMKRWTKLAKSEIQSTVPKENVPSEALQLVRHGDLSYLGSKVSYLASKTRKGTDILKNELIKLEPVLEEILKQEKEIRVISSDCCNNIIQDPIKVRSKGMHENGSSKGPKTKRKCGLCKNYGHTRLTCLKRNRMRGRVSGHTNNVQELPPKKKPKL</sequence>
<dbReference type="Pfam" id="PF03101">
    <property type="entry name" value="FAR1"/>
    <property type="match status" value="1"/>
</dbReference>
<evidence type="ECO:0000256" key="2">
    <source>
        <dbReference type="ARBA" id="ARBA00022771"/>
    </source>
</evidence>
<dbReference type="SMART" id="SM00575">
    <property type="entry name" value="ZnF_PMZ"/>
    <property type="match status" value="1"/>
</dbReference>
<dbReference type="AlphaFoldDB" id="A0AAW1W5A9"/>
<keyword evidence="2 4" id="KW-0863">Zinc-finger</keyword>
<dbReference type="PANTHER" id="PTHR47718">
    <property type="entry name" value="OS01G0519700 PROTEIN"/>
    <property type="match status" value="1"/>
</dbReference>